<keyword evidence="3" id="KW-1185">Reference proteome</keyword>
<dbReference type="AlphaFoldDB" id="A0A060UNX3"/>
<reference evidence="1" key="2">
    <citation type="submission" date="2014-07" db="EMBL/GenBank/DDBJ databases">
        <title>Initial genome analysis of the psychrotolerant acidophile Acidithiobacillus ferrivorans CF27: insights into iron and sulfur oxidation pathways and into biofilm formation.</title>
        <authorList>
            <person name="Talla E."/>
            <person name="Hedrich S."/>
            <person name="Mangenot S."/>
            <person name="Ji B."/>
            <person name="Johnson D.B."/>
            <person name="Barbe V."/>
            <person name="Bonnefoy V."/>
        </authorList>
    </citation>
    <scope>NUCLEOTIDE SEQUENCE [LARGE SCALE GENOMIC DNA]</scope>
    <source>
        <strain evidence="1">CF27</strain>
    </source>
</reference>
<reference evidence="1" key="1">
    <citation type="submission" date="2014-03" db="EMBL/GenBank/DDBJ databases">
        <authorList>
            <person name="Genoscope - CEA"/>
        </authorList>
    </citation>
    <scope>NUCLEOTIDE SEQUENCE [LARGE SCALE GENOMIC DNA]</scope>
    <source>
        <strain evidence="1">CF27</strain>
    </source>
</reference>
<dbReference type="EMBL" id="CCCS020000031">
    <property type="protein sequence ID" value="CDQ09966.1"/>
    <property type="molecule type" value="Genomic_DNA"/>
</dbReference>
<sequence>MVSMVNRLHSEESDGVKALRVAPKVTLTSEEQSELARIVDSRLSRVKLSQRAQTVLLAAGGLQNTTKPRWYAARSDR</sequence>
<evidence type="ECO:0000313" key="3">
    <source>
        <dbReference type="Proteomes" id="UP000193925"/>
    </source>
</evidence>
<proteinExistence type="predicted"/>
<dbReference type="Proteomes" id="UP000193925">
    <property type="component" value="Chromosome AFERRI"/>
</dbReference>
<reference evidence="2 3" key="3">
    <citation type="submission" date="2017-03" db="EMBL/GenBank/DDBJ databases">
        <authorList>
            <person name="Regsiter A."/>
            <person name="William W."/>
        </authorList>
    </citation>
    <scope>NUCLEOTIDE SEQUENCE [LARGE SCALE GENOMIC DNA]</scope>
    <source>
        <strain evidence="2">PRJEB5721</strain>
    </source>
</reference>
<organism evidence="1">
    <name type="scientific">Acidithiobacillus ferrivorans</name>
    <dbReference type="NCBI Taxonomy" id="160808"/>
    <lineage>
        <taxon>Bacteria</taxon>
        <taxon>Pseudomonadati</taxon>
        <taxon>Pseudomonadota</taxon>
        <taxon>Acidithiobacillia</taxon>
        <taxon>Acidithiobacillales</taxon>
        <taxon>Acidithiobacillaceae</taxon>
        <taxon>Acidithiobacillus</taxon>
    </lineage>
</organism>
<evidence type="ECO:0000313" key="2">
    <source>
        <dbReference type="EMBL" id="SMH65705.1"/>
    </source>
</evidence>
<name>A0A060UNX3_9PROT</name>
<evidence type="ECO:0000313" key="1">
    <source>
        <dbReference type="EMBL" id="CDQ09966.1"/>
    </source>
</evidence>
<dbReference type="EMBL" id="LT841305">
    <property type="protein sequence ID" value="SMH65705.1"/>
    <property type="molecule type" value="Genomic_DNA"/>
</dbReference>
<accession>A0A060UNX3</accession>
<gene>
    <name evidence="2" type="ORF">AFERRI_20489</name>
    <name evidence="1" type="ORF">AFERRI_370070</name>
</gene>
<protein>
    <submittedName>
        <fullName evidence="1">Regulatory protein LuxR</fullName>
    </submittedName>
</protein>